<reference evidence="1" key="1">
    <citation type="submission" date="2020-10" db="EMBL/GenBank/DDBJ databases">
        <authorList>
            <person name="Gilroy R."/>
        </authorList>
    </citation>
    <scope>NUCLEOTIDE SEQUENCE</scope>
    <source>
        <strain evidence="1">2889</strain>
    </source>
</reference>
<organism evidence="1 2">
    <name type="scientific">Candidatus Pullibacteroides excrementavium</name>
    <dbReference type="NCBI Taxonomy" id="2840905"/>
    <lineage>
        <taxon>Bacteria</taxon>
        <taxon>Pseudomonadati</taxon>
        <taxon>Bacteroidota</taxon>
        <taxon>Bacteroidia</taxon>
        <taxon>Bacteroidales</taxon>
        <taxon>Candidatus Pullibacteroides</taxon>
    </lineage>
</organism>
<sequence length="232" mass="26499">MKEKIIHVLCEGQTEQSFVEAVLKPYLMDCGVKAVKTVIVSTKKNFRGGIVSYSQVKKDLLLMGAGFHDGQYERHLFTTMIDFYALPKDFPGYEDAQKVADKYERISFLEAAFVEDIGMRGCFVPYLQLHEFEALVFCGIEYLLRIYPGRERQCERLKADLDCIGNPEMINDSPDSAPSKRIIRAIEEAGGIRNYHYNKVSVGRDVTLLVGIENLRAQCLHFSNWVQRLLDT</sequence>
<evidence type="ECO:0000313" key="2">
    <source>
        <dbReference type="Proteomes" id="UP000823612"/>
    </source>
</evidence>
<gene>
    <name evidence="1" type="ORF">IAB08_07835</name>
</gene>
<accession>A0A9D9DUZ3</accession>
<dbReference type="Proteomes" id="UP000823612">
    <property type="component" value="Unassembled WGS sequence"/>
</dbReference>
<name>A0A9D9DUZ3_9BACT</name>
<reference evidence="1" key="2">
    <citation type="journal article" date="2021" name="PeerJ">
        <title>Extensive microbial diversity within the chicken gut microbiome revealed by metagenomics and culture.</title>
        <authorList>
            <person name="Gilroy R."/>
            <person name="Ravi A."/>
            <person name="Getino M."/>
            <person name="Pursley I."/>
            <person name="Horton D.L."/>
            <person name="Alikhan N.F."/>
            <person name="Baker D."/>
            <person name="Gharbi K."/>
            <person name="Hall N."/>
            <person name="Watson M."/>
            <person name="Adriaenssens E.M."/>
            <person name="Foster-Nyarko E."/>
            <person name="Jarju S."/>
            <person name="Secka A."/>
            <person name="Antonio M."/>
            <person name="Oren A."/>
            <person name="Chaudhuri R.R."/>
            <person name="La Ragione R."/>
            <person name="Hildebrand F."/>
            <person name="Pallen M.J."/>
        </authorList>
    </citation>
    <scope>NUCLEOTIDE SEQUENCE</scope>
    <source>
        <strain evidence="1">2889</strain>
    </source>
</reference>
<dbReference type="AlphaFoldDB" id="A0A9D9DUZ3"/>
<proteinExistence type="predicted"/>
<comment type="caution">
    <text evidence="1">The sequence shown here is derived from an EMBL/GenBank/DDBJ whole genome shotgun (WGS) entry which is preliminary data.</text>
</comment>
<dbReference type="InterPro" id="IPR025455">
    <property type="entry name" value="DUF4276"/>
</dbReference>
<dbReference type="EMBL" id="JADIMZ010000114">
    <property type="protein sequence ID" value="MBO8433183.1"/>
    <property type="molecule type" value="Genomic_DNA"/>
</dbReference>
<evidence type="ECO:0000313" key="1">
    <source>
        <dbReference type="EMBL" id="MBO8433183.1"/>
    </source>
</evidence>
<dbReference type="Pfam" id="PF14103">
    <property type="entry name" value="DUF4276"/>
    <property type="match status" value="1"/>
</dbReference>
<protein>
    <submittedName>
        <fullName evidence="1">DUF4276 family protein</fullName>
    </submittedName>
</protein>